<evidence type="ECO:0000313" key="2">
    <source>
        <dbReference type="EMBL" id="RFA97716.1"/>
    </source>
</evidence>
<proteinExistence type="predicted"/>
<evidence type="ECO:0000259" key="1">
    <source>
        <dbReference type="Pfam" id="PF21818"/>
    </source>
</evidence>
<accession>A0A371R2H8</accession>
<dbReference type="EMBL" id="NMUE01000004">
    <property type="protein sequence ID" value="RFA97716.1"/>
    <property type="molecule type" value="Genomic_DNA"/>
</dbReference>
<feature type="domain" description="DUF6884" evidence="1">
    <location>
        <begin position="7"/>
        <end position="119"/>
    </location>
</feature>
<dbReference type="EMBL" id="NMUF01000005">
    <property type="protein sequence ID" value="RFA99532.1"/>
    <property type="molecule type" value="Genomic_DNA"/>
</dbReference>
<dbReference type="Pfam" id="PF21818">
    <property type="entry name" value="DUF6884"/>
    <property type="match status" value="1"/>
</dbReference>
<name>A0A371R2H8_9CREN</name>
<dbReference type="AlphaFoldDB" id="A0A371R2H8"/>
<dbReference type="Proteomes" id="UP000256877">
    <property type="component" value="Unassembled WGS sequence"/>
</dbReference>
<sequence>MFAVVTNCTASKLKVAGPARELYTGPSVQRVVRVVDEARSRGIPATLYIISARYGLVHENDIIEPYDETLSGKRPEEIKAWARRAGLHAAFQKIADVATVILVVSKPYYIAVEDVACQSDIYVLAPYKACGKWIKTGNFNKHLVLRKLLFSLWSKRG</sequence>
<evidence type="ECO:0000313" key="4">
    <source>
        <dbReference type="Proteomes" id="UP000256877"/>
    </source>
</evidence>
<dbReference type="InterPro" id="IPR049251">
    <property type="entry name" value="DUF6884"/>
</dbReference>
<dbReference type="Proteomes" id="UP000257123">
    <property type="component" value="Unassembled WGS sequence"/>
</dbReference>
<reference evidence="4 5" key="1">
    <citation type="submission" date="2017-07" db="EMBL/GenBank/DDBJ databases">
        <title>Draft genome sequence of aerobic hyperthermophilic archaea, Pyrobaculum aerophilum YKB31 and YKB32.</title>
        <authorList>
            <person name="Mochizuki T."/>
            <person name="Berliner A.J."/>
            <person name="Yoshida-Takashima Y."/>
            <person name="Takaki Y."/>
            <person name="Nunoura T."/>
            <person name="Takai K."/>
        </authorList>
    </citation>
    <scope>NUCLEOTIDE SEQUENCE [LARGE SCALE GENOMIC DNA]</scope>
    <source>
        <strain evidence="2 5">YKB31</strain>
        <strain evidence="3 4">YKB32</strain>
    </source>
</reference>
<evidence type="ECO:0000313" key="5">
    <source>
        <dbReference type="Proteomes" id="UP000257123"/>
    </source>
</evidence>
<dbReference type="OrthoDB" id="27098at2157"/>
<dbReference type="RefSeq" id="WP_116420545.1">
    <property type="nucleotide sequence ID" value="NZ_NMUE01000004.1"/>
</dbReference>
<comment type="caution">
    <text evidence="2">The sequence shown here is derived from an EMBL/GenBank/DDBJ whole genome shotgun (WGS) entry which is preliminary data.</text>
</comment>
<gene>
    <name evidence="2" type="ORF">CGL51_02330</name>
    <name evidence="3" type="ORF">CGL52_03095</name>
</gene>
<evidence type="ECO:0000313" key="3">
    <source>
        <dbReference type="EMBL" id="RFA99532.1"/>
    </source>
</evidence>
<protein>
    <recommendedName>
        <fullName evidence="1">DUF6884 domain-containing protein</fullName>
    </recommendedName>
</protein>
<organism evidence="2 5">
    <name type="scientific">Pyrobaculum aerophilum</name>
    <dbReference type="NCBI Taxonomy" id="13773"/>
    <lineage>
        <taxon>Archaea</taxon>
        <taxon>Thermoproteota</taxon>
        <taxon>Thermoprotei</taxon>
        <taxon>Thermoproteales</taxon>
        <taxon>Thermoproteaceae</taxon>
        <taxon>Pyrobaculum</taxon>
    </lineage>
</organism>